<evidence type="ECO:0000259" key="4">
    <source>
        <dbReference type="PROSITE" id="PS50203"/>
    </source>
</evidence>
<dbReference type="PANTHER" id="PTHR10183">
    <property type="entry name" value="CALPAIN"/>
    <property type="match status" value="1"/>
</dbReference>
<dbReference type="InterPro" id="IPR022684">
    <property type="entry name" value="Calpain_cysteine_protease"/>
</dbReference>
<feature type="active site" evidence="2 3">
    <location>
        <position position="297"/>
    </location>
</feature>
<dbReference type="PANTHER" id="PTHR10183:SF302">
    <property type="entry name" value="CALPAIN-14"/>
    <property type="match status" value="1"/>
</dbReference>
<keyword evidence="3" id="KW-0378">Hydrolase</keyword>
<keyword evidence="6" id="KW-1185">Reference proteome</keyword>
<accession>A0AAV6SIQ0</accession>
<evidence type="ECO:0000313" key="6">
    <source>
        <dbReference type="Proteomes" id="UP000693946"/>
    </source>
</evidence>
<dbReference type="Proteomes" id="UP000693946">
    <property type="component" value="Linkage Group LG13"/>
</dbReference>
<keyword evidence="3" id="KW-0645">Protease</keyword>
<dbReference type="SMART" id="SM00720">
    <property type="entry name" value="calpain_III"/>
    <property type="match status" value="1"/>
</dbReference>
<proteinExistence type="inferred from homology"/>
<dbReference type="InterPro" id="IPR022682">
    <property type="entry name" value="Calpain_domain_III"/>
</dbReference>
<comment type="similarity">
    <text evidence="1">Belongs to the peptidase C2 family.</text>
</comment>
<protein>
    <submittedName>
        <fullName evidence="5">Calpain-1 catalytic subunit-like</fullName>
    </submittedName>
</protein>
<gene>
    <name evidence="5" type="ORF">JOB18_043771</name>
</gene>
<dbReference type="GO" id="GO:0006508">
    <property type="term" value="P:proteolysis"/>
    <property type="evidence" value="ECO:0007669"/>
    <property type="project" value="UniProtKB-KW"/>
</dbReference>
<dbReference type="FunFam" id="3.90.70.10:FF:000054">
    <property type="entry name" value="Calpain 14"/>
    <property type="match status" value="1"/>
</dbReference>
<feature type="domain" description="Calpain catalytic" evidence="4">
    <location>
        <begin position="47"/>
        <end position="348"/>
    </location>
</feature>
<dbReference type="CDD" id="cd00044">
    <property type="entry name" value="CysPc"/>
    <property type="match status" value="1"/>
</dbReference>
<dbReference type="AlphaFoldDB" id="A0AAV6SIQ0"/>
<dbReference type="Pfam" id="PF00648">
    <property type="entry name" value="Peptidase_C2"/>
    <property type="match status" value="1"/>
</dbReference>
<name>A0AAV6SIQ0_SOLSE</name>
<keyword evidence="3" id="KW-0788">Thiol protease</keyword>
<evidence type="ECO:0000256" key="1">
    <source>
        <dbReference type="ARBA" id="ARBA00007623"/>
    </source>
</evidence>
<dbReference type="GO" id="GO:0005737">
    <property type="term" value="C:cytoplasm"/>
    <property type="evidence" value="ECO:0007669"/>
    <property type="project" value="TreeGrafter"/>
</dbReference>
<dbReference type="SMART" id="SM00230">
    <property type="entry name" value="CysPc"/>
    <property type="match status" value="1"/>
</dbReference>
<dbReference type="PROSITE" id="PS50203">
    <property type="entry name" value="CALPAIN_CAT"/>
    <property type="match status" value="1"/>
</dbReference>
<evidence type="ECO:0000256" key="3">
    <source>
        <dbReference type="PROSITE-ProRule" id="PRU00239"/>
    </source>
</evidence>
<reference evidence="5 6" key="1">
    <citation type="journal article" date="2021" name="Sci. Rep.">
        <title>Chromosome anchoring in Senegalese sole (Solea senegalensis) reveals sex-associated markers and genome rearrangements in flatfish.</title>
        <authorList>
            <person name="Guerrero-Cozar I."/>
            <person name="Gomez-Garrido J."/>
            <person name="Berbel C."/>
            <person name="Martinez-Blanch J.F."/>
            <person name="Alioto T."/>
            <person name="Claros M.G."/>
            <person name="Gagnaire P.A."/>
            <person name="Manchado M."/>
        </authorList>
    </citation>
    <scope>NUCLEOTIDE SEQUENCE [LARGE SCALE GENOMIC DNA]</scope>
    <source>
        <strain evidence="5">Sse05_10M</strain>
    </source>
</reference>
<feature type="active site" evidence="2 3">
    <location>
        <position position="112"/>
    </location>
</feature>
<dbReference type="InterPro" id="IPR022683">
    <property type="entry name" value="Calpain_III"/>
</dbReference>
<dbReference type="InterPro" id="IPR001300">
    <property type="entry name" value="Peptidase_C2_calpain_cat"/>
</dbReference>
<dbReference type="GO" id="GO:0004198">
    <property type="term" value="F:calcium-dependent cysteine-type endopeptidase activity"/>
    <property type="evidence" value="ECO:0007669"/>
    <property type="project" value="InterPro"/>
</dbReference>
<feature type="active site" evidence="2 3">
    <location>
        <position position="273"/>
    </location>
</feature>
<sequence length="506" mass="57946">MPVFNENTAFINLCCQEGSEGSAFNPAKYNNQDYTQLKNYYMEKGRLFVDSSFPPNSCTLGDIPYLNNWEEDNVVWLRPADLMKRQNNSDEPTFCMDGASRFDFGQGGISNCWFLAALSSLTFSRDLMVQVVPMNQSFVDYAGIFHFRFWRFGKWVDVVIDDFLPTMNNELLSVFSKGRNEFWVPLLEKAYAKLCGSYADMNFGIPLDACKDFTGGVSMSYQLKQVHSEGHDEELWLTLTRATQCLSMICCGTAPKGGSYENTVSHNGLVAAHAYSVTAVSEVECLGSKVRLVRLLNPWGGQEWNGKWNDKSDMWNSVSPDDQQKRLKQDDGEFWMELEDFCDNFAMVWMSCENPNFTDGDLTCQWKCMIYEGSWMSGKSAGGDKSEVLFETNPQYRIQVATNEEKQPGDKNLMVSLMQKPQVKRSRTRFYPISFTIVKIPPGTPEGRLELPFFYMNSCVRESDYFIYERELVELLSVESGEYVIIPHTRNAYMDADFVLTVYTKY</sequence>
<organism evidence="5 6">
    <name type="scientific">Solea senegalensis</name>
    <name type="common">Senegalese sole</name>
    <dbReference type="NCBI Taxonomy" id="28829"/>
    <lineage>
        <taxon>Eukaryota</taxon>
        <taxon>Metazoa</taxon>
        <taxon>Chordata</taxon>
        <taxon>Craniata</taxon>
        <taxon>Vertebrata</taxon>
        <taxon>Euteleostomi</taxon>
        <taxon>Actinopterygii</taxon>
        <taxon>Neopterygii</taxon>
        <taxon>Teleostei</taxon>
        <taxon>Neoteleostei</taxon>
        <taxon>Acanthomorphata</taxon>
        <taxon>Carangaria</taxon>
        <taxon>Pleuronectiformes</taxon>
        <taxon>Pleuronectoidei</taxon>
        <taxon>Soleidae</taxon>
        <taxon>Solea</taxon>
    </lineage>
</organism>
<evidence type="ECO:0000256" key="2">
    <source>
        <dbReference type="PIRSR" id="PIRSR622684-1"/>
    </source>
</evidence>
<dbReference type="Pfam" id="PF01067">
    <property type="entry name" value="Calpain_III"/>
    <property type="match status" value="1"/>
</dbReference>
<evidence type="ECO:0000313" key="5">
    <source>
        <dbReference type="EMBL" id="KAG7516920.1"/>
    </source>
</evidence>
<comment type="caution">
    <text evidence="5">The sequence shown here is derived from an EMBL/GenBank/DDBJ whole genome shotgun (WGS) entry which is preliminary data.</text>
</comment>
<dbReference type="EMBL" id="JAGKHQ010000005">
    <property type="protein sequence ID" value="KAG7516920.1"/>
    <property type="molecule type" value="Genomic_DNA"/>
</dbReference>